<dbReference type="RefSeq" id="WP_153972949.1">
    <property type="nucleotide sequence ID" value="NZ_JACRWE010000014.1"/>
</dbReference>
<evidence type="ECO:0000313" key="3">
    <source>
        <dbReference type="Proteomes" id="UP000609849"/>
    </source>
</evidence>
<comment type="caution">
    <text evidence="2">The sequence shown here is derived from an EMBL/GenBank/DDBJ whole genome shotgun (WGS) entry which is preliminary data.</text>
</comment>
<keyword evidence="1" id="KW-0233">DNA recombination</keyword>
<evidence type="ECO:0000256" key="1">
    <source>
        <dbReference type="ARBA" id="ARBA00023172"/>
    </source>
</evidence>
<dbReference type="SUPFAM" id="SSF56349">
    <property type="entry name" value="DNA breaking-rejoining enzymes"/>
    <property type="match status" value="1"/>
</dbReference>
<dbReference type="Proteomes" id="UP000609849">
    <property type="component" value="Unassembled WGS sequence"/>
</dbReference>
<gene>
    <name evidence="2" type="ORF">H8923_16290</name>
</gene>
<organism evidence="2 3">
    <name type="scientific">Romboutsia faecis</name>
    <dbReference type="NCBI Taxonomy" id="2764597"/>
    <lineage>
        <taxon>Bacteria</taxon>
        <taxon>Bacillati</taxon>
        <taxon>Bacillota</taxon>
        <taxon>Clostridia</taxon>
        <taxon>Peptostreptococcales</taxon>
        <taxon>Peptostreptococcaceae</taxon>
        <taxon>Romboutsia</taxon>
    </lineage>
</organism>
<dbReference type="EMBL" id="JACRWE010000014">
    <property type="protein sequence ID" value="MBC5998310.1"/>
    <property type="molecule type" value="Genomic_DNA"/>
</dbReference>
<dbReference type="InterPro" id="IPR013762">
    <property type="entry name" value="Integrase-like_cat_sf"/>
</dbReference>
<accession>A0ABR7JTS8</accession>
<dbReference type="Gene3D" id="1.10.443.10">
    <property type="entry name" value="Intergrase catalytic core"/>
    <property type="match status" value="1"/>
</dbReference>
<sequence>MEKTRENETVMEEFKKISIGNLDGKQVDLKQFEISKSTEKEYRTIRNNIIVELYKRNLKYSEISNLQVQDIDSSFSLIRIQRGDRVFRIAISPQITAGLKTLTRYKDNKDYIFTKDLVNEKPLSGTMIAKIIKKYNEIDLKQSKIKIKEIHSIEKVCGKYLIYKNGRAIEGLVVNNMVNALRIRDILNADELIK</sequence>
<protein>
    <submittedName>
        <fullName evidence="2">Uncharacterized protein</fullName>
    </submittedName>
</protein>
<reference evidence="2 3" key="1">
    <citation type="submission" date="2020-08" db="EMBL/GenBank/DDBJ databases">
        <authorList>
            <person name="Liu C."/>
            <person name="Sun Q."/>
        </authorList>
    </citation>
    <scope>NUCLEOTIDE SEQUENCE [LARGE SCALE GENOMIC DNA]</scope>
    <source>
        <strain evidence="2 3">NSJ-18</strain>
    </source>
</reference>
<dbReference type="InterPro" id="IPR011010">
    <property type="entry name" value="DNA_brk_join_enz"/>
</dbReference>
<name>A0ABR7JTS8_9FIRM</name>
<keyword evidence="3" id="KW-1185">Reference proteome</keyword>
<evidence type="ECO:0000313" key="2">
    <source>
        <dbReference type="EMBL" id="MBC5998310.1"/>
    </source>
</evidence>
<proteinExistence type="predicted"/>